<organism evidence="2 3">
    <name type="scientific">Datura stramonium</name>
    <name type="common">Jimsonweed</name>
    <name type="synonym">Common thornapple</name>
    <dbReference type="NCBI Taxonomy" id="4076"/>
    <lineage>
        <taxon>Eukaryota</taxon>
        <taxon>Viridiplantae</taxon>
        <taxon>Streptophyta</taxon>
        <taxon>Embryophyta</taxon>
        <taxon>Tracheophyta</taxon>
        <taxon>Spermatophyta</taxon>
        <taxon>Magnoliopsida</taxon>
        <taxon>eudicotyledons</taxon>
        <taxon>Gunneridae</taxon>
        <taxon>Pentapetalae</taxon>
        <taxon>asterids</taxon>
        <taxon>lamiids</taxon>
        <taxon>Solanales</taxon>
        <taxon>Solanaceae</taxon>
        <taxon>Solanoideae</taxon>
        <taxon>Datureae</taxon>
        <taxon>Datura</taxon>
    </lineage>
</organism>
<evidence type="ECO:0000313" key="2">
    <source>
        <dbReference type="EMBL" id="MCD9639739.1"/>
    </source>
</evidence>
<protein>
    <submittedName>
        <fullName evidence="2">Uncharacterized protein</fullName>
    </submittedName>
</protein>
<proteinExistence type="predicted"/>
<keyword evidence="3" id="KW-1185">Reference proteome</keyword>
<evidence type="ECO:0000256" key="1">
    <source>
        <dbReference type="SAM" id="MobiDB-lite"/>
    </source>
</evidence>
<comment type="caution">
    <text evidence="2">The sequence shown here is derived from an EMBL/GenBank/DDBJ whole genome shotgun (WGS) entry which is preliminary data.</text>
</comment>
<accession>A0ABS8UZ87</accession>
<feature type="compositionally biased region" description="Basic and acidic residues" evidence="1">
    <location>
        <begin position="1"/>
        <end position="10"/>
    </location>
</feature>
<feature type="compositionally biased region" description="Acidic residues" evidence="1">
    <location>
        <begin position="11"/>
        <end position="23"/>
    </location>
</feature>
<reference evidence="2 3" key="1">
    <citation type="journal article" date="2021" name="BMC Genomics">
        <title>Datura genome reveals duplications of psychoactive alkaloid biosynthetic genes and high mutation rate following tissue culture.</title>
        <authorList>
            <person name="Rajewski A."/>
            <person name="Carter-House D."/>
            <person name="Stajich J."/>
            <person name="Litt A."/>
        </authorList>
    </citation>
    <scope>NUCLEOTIDE SEQUENCE [LARGE SCALE GENOMIC DNA]</scope>
    <source>
        <strain evidence="2">AR-01</strain>
    </source>
</reference>
<feature type="region of interest" description="Disordered" evidence="1">
    <location>
        <begin position="1"/>
        <end position="25"/>
    </location>
</feature>
<dbReference type="Proteomes" id="UP000823775">
    <property type="component" value="Unassembled WGS sequence"/>
</dbReference>
<gene>
    <name evidence="2" type="ORF">HAX54_024460</name>
</gene>
<evidence type="ECO:0000313" key="3">
    <source>
        <dbReference type="Proteomes" id="UP000823775"/>
    </source>
</evidence>
<name>A0ABS8UZ87_DATST</name>
<sequence length="139" mass="15765">MNPKNDRLEAEGSEPDEAADEEGDRVAGECRYCGCWWANEGGLEWRGRGGGRDAAGAVRRGRRRCDRGRLVRRRSGEREEREAERKEGKGLRRWGVVWPEMAGDGKRGSRGGRNGRWLGREGKMKKCFRVWGVCDEIGK</sequence>
<dbReference type="EMBL" id="JACEIK010002981">
    <property type="protein sequence ID" value="MCD9639739.1"/>
    <property type="molecule type" value="Genomic_DNA"/>
</dbReference>